<dbReference type="RefSeq" id="XP_007389416.1">
    <property type="nucleotide sequence ID" value="XM_007389354.1"/>
</dbReference>
<sequence length="140" mass="14820">MPAFYRDATPFYQRDVHTPSSISHTHGIKLVTTPAISPSSDNYSIITTPGSPPGLSLASLGSSPSLSSLDINDSIKSFDELEYPSSETDESPDEGETTQATCNAVVPAPTPGTALAYITDLLRQLQESRDRSSSSGTSPE</sequence>
<keyword evidence="3" id="KW-1185">Reference proteome</keyword>
<feature type="non-terminal residue" evidence="2">
    <location>
        <position position="140"/>
    </location>
</feature>
<reference evidence="3" key="1">
    <citation type="journal article" date="2012" name="Science">
        <title>The Paleozoic origin of enzymatic lignin decomposition reconstructed from 31 fungal genomes.</title>
        <authorList>
            <person name="Floudas D."/>
            <person name="Binder M."/>
            <person name="Riley R."/>
            <person name="Barry K."/>
            <person name="Blanchette R.A."/>
            <person name="Henrissat B."/>
            <person name="Martinez A.T."/>
            <person name="Otillar R."/>
            <person name="Spatafora J.W."/>
            <person name="Yadav J.S."/>
            <person name="Aerts A."/>
            <person name="Benoit I."/>
            <person name="Boyd A."/>
            <person name="Carlson A."/>
            <person name="Copeland A."/>
            <person name="Coutinho P.M."/>
            <person name="de Vries R.P."/>
            <person name="Ferreira P."/>
            <person name="Findley K."/>
            <person name="Foster B."/>
            <person name="Gaskell J."/>
            <person name="Glotzer D."/>
            <person name="Gorecki P."/>
            <person name="Heitman J."/>
            <person name="Hesse C."/>
            <person name="Hori C."/>
            <person name="Igarashi K."/>
            <person name="Jurgens J.A."/>
            <person name="Kallen N."/>
            <person name="Kersten P."/>
            <person name="Kohler A."/>
            <person name="Kuees U."/>
            <person name="Kumar T.K.A."/>
            <person name="Kuo A."/>
            <person name="LaButti K."/>
            <person name="Larrondo L.F."/>
            <person name="Lindquist E."/>
            <person name="Ling A."/>
            <person name="Lombard V."/>
            <person name="Lucas S."/>
            <person name="Lundell T."/>
            <person name="Martin R."/>
            <person name="McLaughlin D.J."/>
            <person name="Morgenstern I."/>
            <person name="Morin E."/>
            <person name="Murat C."/>
            <person name="Nagy L.G."/>
            <person name="Nolan M."/>
            <person name="Ohm R.A."/>
            <person name="Patyshakuliyeva A."/>
            <person name="Rokas A."/>
            <person name="Ruiz-Duenas F.J."/>
            <person name="Sabat G."/>
            <person name="Salamov A."/>
            <person name="Samejima M."/>
            <person name="Schmutz J."/>
            <person name="Slot J.C."/>
            <person name="St John F."/>
            <person name="Stenlid J."/>
            <person name="Sun H."/>
            <person name="Sun S."/>
            <person name="Syed K."/>
            <person name="Tsang A."/>
            <person name="Wiebenga A."/>
            <person name="Young D."/>
            <person name="Pisabarro A."/>
            <person name="Eastwood D.C."/>
            <person name="Martin F."/>
            <person name="Cullen D."/>
            <person name="Grigoriev I.V."/>
            <person name="Hibbett D.S."/>
        </authorList>
    </citation>
    <scope>NUCLEOTIDE SEQUENCE [LARGE SCALE GENOMIC DNA]</scope>
    <source>
        <strain evidence="3">HHB-11173 SS5</strain>
    </source>
</reference>
<feature type="compositionally biased region" description="Polar residues" evidence="1">
    <location>
        <begin position="37"/>
        <end position="48"/>
    </location>
</feature>
<feature type="compositionally biased region" description="Low complexity" evidence="1">
    <location>
        <begin position="53"/>
        <end position="69"/>
    </location>
</feature>
<evidence type="ECO:0000256" key="1">
    <source>
        <dbReference type="SAM" id="MobiDB-lite"/>
    </source>
</evidence>
<evidence type="ECO:0000313" key="2">
    <source>
        <dbReference type="EMBL" id="EIN03355.1"/>
    </source>
</evidence>
<protein>
    <submittedName>
        <fullName evidence="2">Uncharacterized protein</fullName>
    </submittedName>
</protein>
<dbReference type="GeneID" id="18880381"/>
<gene>
    <name evidence="2" type="ORF">PUNSTDRAFT_139629</name>
</gene>
<dbReference type="Proteomes" id="UP000054196">
    <property type="component" value="Unassembled WGS sequence"/>
</dbReference>
<organism evidence="2 3">
    <name type="scientific">Punctularia strigosozonata (strain HHB-11173)</name>
    <name type="common">White-rot fungus</name>
    <dbReference type="NCBI Taxonomy" id="741275"/>
    <lineage>
        <taxon>Eukaryota</taxon>
        <taxon>Fungi</taxon>
        <taxon>Dikarya</taxon>
        <taxon>Basidiomycota</taxon>
        <taxon>Agaricomycotina</taxon>
        <taxon>Agaricomycetes</taxon>
        <taxon>Corticiales</taxon>
        <taxon>Punctulariaceae</taxon>
        <taxon>Punctularia</taxon>
    </lineage>
</organism>
<dbReference type="HOGENOM" id="CLU_1839963_0_0_1"/>
<feature type="region of interest" description="Disordered" evidence="1">
    <location>
        <begin position="37"/>
        <end position="99"/>
    </location>
</feature>
<feature type="compositionally biased region" description="Acidic residues" evidence="1">
    <location>
        <begin position="87"/>
        <end position="96"/>
    </location>
</feature>
<dbReference type="AlphaFoldDB" id="R7RYZ7"/>
<proteinExistence type="predicted"/>
<dbReference type="KEGG" id="psq:PUNSTDRAFT_139629"/>
<accession>R7RYZ7</accession>
<evidence type="ECO:0000313" key="3">
    <source>
        <dbReference type="Proteomes" id="UP000054196"/>
    </source>
</evidence>
<name>R7RYZ7_PUNST</name>
<dbReference type="EMBL" id="JH687614">
    <property type="protein sequence ID" value="EIN03355.1"/>
    <property type="molecule type" value="Genomic_DNA"/>
</dbReference>